<gene>
    <name evidence="1" type="ORF">ACHHYP_20831</name>
</gene>
<evidence type="ECO:0000313" key="1">
    <source>
        <dbReference type="EMBL" id="OQR96186.1"/>
    </source>
</evidence>
<evidence type="ECO:0000313" key="2">
    <source>
        <dbReference type="Proteomes" id="UP000243579"/>
    </source>
</evidence>
<accession>A0A1V9ZDW3</accession>
<proteinExistence type="predicted"/>
<keyword evidence="2" id="KW-1185">Reference proteome</keyword>
<dbReference type="EMBL" id="JNBR01000152">
    <property type="protein sequence ID" value="OQR96186.1"/>
    <property type="molecule type" value="Genomic_DNA"/>
</dbReference>
<dbReference type="Proteomes" id="UP000243579">
    <property type="component" value="Unassembled WGS sequence"/>
</dbReference>
<reference evidence="1 2" key="1">
    <citation type="journal article" date="2014" name="Genome Biol. Evol.">
        <title>The secreted proteins of Achlya hypogyna and Thraustotheca clavata identify the ancestral oomycete secretome and reveal gene acquisitions by horizontal gene transfer.</title>
        <authorList>
            <person name="Misner I."/>
            <person name="Blouin N."/>
            <person name="Leonard G."/>
            <person name="Richards T.A."/>
            <person name="Lane C.E."/>
        </authorList>
    </citation>
    <scope>NUCLEOTIDE SEQUENCE [LARGE SCALE GENOMIC DNA]</scope>
    <source>
        <strain evidence="1 2">ATCC 48635</strain>
    </source>
</reference>
<protein>
    <submittedName>
        <fullName evidence="1">Uncharacterized protein</fullName>
    </submittedName>
</protein>
<dbReference type="AlphaFoldDB" id="A0A1V9ZDW3"/>
<name>A0A1V9ZDW3_ACHHY</name>
<organism evidence="1 2">
    <name type="scientific">Achlya hypogyna</name>
    <name type="common">Oomycete</name>
    <name type="synonym">Protoachlya hypogyna</name>
    <dbReference type="NCBI Taxonomy" id="1202772"/>
    <lineage>
        <taxon>Eukaryota</taxon>
        <taxon>Sar</taxon>
        <taxon>Stramenopiles</taxon>
        <taxon>Oomycota</taxon>
        <taxon>Saprolegniomycetes</taxon>
        <taxon>Saprolegniales</taxon>
        <taxon>Achlyaceae</taxon>
        <taxon>Achlya</taxon>
    </lineage>
</organism>
<comment type="caution">
    <text evidence="1">The sequence shown here is derived from an EMBL/GenBank/DDBJ whole genome shotgun (WGS) entry which is preliminary data.</text>
</comment>
<sequence>MTRPRIVGLAPPNQKTHLSTASLHLWMERSFVCSNRHTPMDKTQCTTIMRGRSISSIESVSRIVT</sequence>